<evidence type="ECO:0000313" key="3">
    <source>
        <dbReference type="Proteomes" id="UP000703269"/>
    </source>
</evidence>
<dbReference type="EMBL" id="BPQB01000014">
    <property type="protein sequence ID" value="GJE89905.1"/>
    <property type="molecule type" value="Genomic_DNA"/>
</dbReference>
<dbReference type="InterPro" id="IPR013154">
    <property type="entry name" value="ADH-like_N"/>
</dbReference>
<evidence type="ECO:0000259" key="1">
    <source>
        <dbReference type="SMART" id="SM00829"/>
    </source>
</evidence>
<dbReference type="PANTHER" id="PTHR45348:SF2">
    <property type="entry name" value="ZINC-TYPE ALCOHOL DEHYDROGENASE-LIKE PROTEIN C2E1P3.01"/>
    <property type="match status" value="1"/>
</dbReference>
<dbReference type="InterPro" id="IPR020843">
    <property type="entry name" value="ER"/>
</dbReference>
<dbReference type="OrthoDB" id="3233595at2759"/>
<dbReference type="AlphaFoldDB" id="A0A9P3LC57"/>
<evidence type="ECO:0000313" key="2">
    <source>
        <dbReference type="EMBL" id="GJE89905.1"/>
    </source>
</evidence>
<dbReference type="Pfam" id="PF00107">
    <property type="entry name" value="ADH_zinc_N"/>
    <property type="match status" value="1"/>
</dbReference>
<proteinExistence type="predicted"/>
<dbReference type="Gene3D" id="3.40.50.720">
    <property type="entry name" value="NAD(P)-binding Rossmann-like Domain"/>
    <property type="match status" value="1"/>
</dbReference>
<name>A0A9P3LC57_9APHY</name>
<sequence length="352" mass="35906">MQHKALLLSDKLSAGGAWAVQPVPSPQPGPGCVGIAVHAAALNPLDTRMAGIGLFVKSWPAVFGFDAAGVVTKLGEGVTGFAVGDRVLFEGTFVDPPVATYQQYVAMRAEFVAKVPDNLTLDEAATIPLTLATAALGLYDARQAPFGGLALTPPWAPGGRSAYAGEPIVITAGASGVGQHAIQLAKLSGFAPIITTASPANAAYVESLGATHVLDRHAPLSSLAATVASLTDKPVKYAYDAVGTAETQRALYDLVVPGGGVALVKESVLDKAEVAAGDKHVARVFADVQMGPQQAIGKALYAALTGMLAAGEIKPTKLDVLPNGLEGIPEGLERLGKGVSALKLVAHPQETA</sequence>
<dbReference type="SUPFAM" id="SSF51735">
    <property type="entry name" value="NAD(P)-binding Rossmann-fold domains"/>
    <property type="match status" value="1"/>
</dbReference>
<dbReference type="InterPro" id="IPR036291">
    <property type="entry name" value="NAD(P)-bd_dom_sf"/>
</dbReference>
<dbReference type="Gene3D" id="3.90.180.10">
    <property type="entry name" value="Medium-chain alcohol dehydrogenases, catalytic domain"/>
    <property type="match status" value="1"/>
</dbReference>
<reference evidence="2 3" key="1">
    <citation type="submission" date="2021-08" db="EMBL/GenBank/DDBJ databases">
        <title>Draft Genome Sequence of Phanerochaete sordida strain YK-624.</title>
        <authorList>
            <person name="Mori T."/>
            <person name="Dohra H."/>
            <person name="Suzuki T."/>
            <person name="Kawagishi H."/>
            <person name="Hirai H."/>
        </authorList>
    </citation>
    <scope>NUCLEOTIDE SEQUENCE [LARGE SCALE GENOMIC DNA]</scope>
    <source>
        <strain evidence="2 3">YK-624</strain>
    </source>
</reference>
<dbReference type="SMART" id="SM00829">
    <property type="entry name" value="PKS_ER"/>
    <property type="match status" value="1"/>
</dbReference>
<dbReference type="GO" id="GO:0016651">
    <property type="term" value="F:oxidoreductase activity, acting on NAD(P)H"/>
    <property type="evidence" value="ECO:0007669"/>
    <property type="project" value="InterPro"/>
</dbReference>
<dbReference type="Pfam" id="PF08240">
    <property type="entry name" value="ADH_N"/>
    <property type="match status" value="1"/>
</dbReference>
<keyword evidence="3" id="KW-1185">Reference proteome</keyword>
<accession>A0A9P3LC57</accession>
<dbReference type="SUPFAM" id="SSF50129">
    <property type="entry name" value="GroES-like"/>
    <property type="match status" value="1"/>
</dbReference>
<dbReference type="Proteomes" id="UP000703269">
    <property type="component" value="Unassembled WGS sequence"/>
</dbReference>
<dbReference type="InterPro" id="IPR013149">
    <property type="entry name" value="ADH-like_C"/>
</dbReference>
<dbReference type="InterPro" id="IPR047122">
    <property type="entry name" value="Trans-enoyl_RdTase-like"/>
</dbReference>
<protein>
    <submittedName>
        <fullName evidence="2">Zinc-binding alcohol dehydrogenase family protein</fullName>
    </submittedName>
</protein>
<feature type="domain" description="Enoyl reductase (ER)" evidence="1">
    <location>
        <begin position="15"/>
        <end position="346"/>
    </location>
</feature>
<organism evidence="2 3">
    <name type="scientific">Phanerochaete sordida</name>
    <dbReference type="NCBI Taxonomy" id="48140"/>
    <lineage>
        <taxon>Eukaryota</taxon>
        <taxon>Fungi</taxon>
        <taxon>Dikarya</taxon>
        <taxon>Basidiomycota</taxon>
        <taxon>Agaricomycotina</taxon>
        <taxon>Agaricomycetes</taxon>
        <taxon>Polyporales</taxon>
        <taxon>Phanerochaetaceae</taxon>
        <taxon>Phanerochaete</taxon>
    </lineage>
</organism>
<gene>
    <name evidence="2" type="ORF">PsYK624_060170</name>
</gene>
<dbReference type="InterPro" id="IPR011032">
    <property type="entry name" value="GroES-like_sf"/>
</dbReference>
<dbReference type="CDD" id="cd08249">
    <property type="entry name" value="enoyl_reductase_like"/>
    <property type="match status" value="1"/>
</dbReference>
<comment type="caution">
    <text evidence="2">The sequence shown here is derived from an EMBL/GenBank/DDBJ whole genome shotgun (WGS) entry which is preliminary data.</text>
</comment>
<dbReference type="PANTHER" id="PTHR45348">
    <property type="entry name" value="HYPOTHETICAL OXIDOREDUCTASE (EUROFUNG)"/>
    <property type="match status" value="1"/>
</dbReference>